<evidence type="ECO:0000256" key="2">
    <source>
        <dbReference type="ARBA" id="ARBA00005189"/>
    </source>
</evidence>
<accession>Q23YS8</accession>
<dbReference type="GeneID" id="7835382"/>
<dbReference type="InterPro" id="IPR033177">
    <property type="entry name" value="PSD-B"/>
</dbReference>
<keyword evidence="12" id="KW-0812">Transmembrane</keyword>
<evidence type="ECO:0000256" key="5">
    <source>
        <dbReference type="ARBA" id="ARBA00022793"/>
    </source>
</evidence>
<keyword evidence="10" id="KW-0670">Pyruvate</keyword>
<keyword evidence="12" id="KW-0472">Membrane</keyword>
<protein>
    <recommendedName>
        <fullName evidence="3">phosphatidylserine decarboxylase</fullName>
        <ecNumber evidence="3">4.1.1.65</ecNumber>
    </recommendedName>
</protein>
<evidence type="ECO:0000313" key="14">
    <source>
        <dbReference type="EMBL" id="EAS01727.2"/>
    </source>
</evidence>
<evidence type="ECO:0000256" key="9">
    <source>
        <dbReference type="ARBA" id="ARBA00023264"/>
    </source>
</evidence>
<comment type="pathway">
    <text evidence="2">Lipid metabolism.</text>
</comment>
<dbReference type="EC" id="4.1.1.65" evidence="3"/>
<keyword evidence="15" id="KW-1185">Reference proteome</keyword>
<sequence length="438" mass="50055">MFWVYLLPILCIAMQVVCEATTVGSPLKSNKKNEVGIIPEEENILSQFFDGNRDPGQSSFISQIFNNFSLNFGFFNQQEAKQDFACLKQDGSTDMQQMVGYILISIVPIAGLSLYFLMSLKKNLSIKLSVGRQVSNLTGIVTKIKIPYFLRTPIYKSFSRLYNVIEEDIVKELADFKTFNEFFTRQIKQRNIDPNPKIIVSPADSLCLNISEIQGDENLLVKGINYKLGEFLTGVKNYKLQDEAFQSMKINPNKSQSKIYQAIFYLNPGDYHRYHSCADITFTKRNHIVGYLAPVKVSYISKHEGVYENNERVALFGEYNQGFFSMVFVGATNVGSMTVNFDQDVKTNQPLDNKFEQKLTKHYNIENCNQEILENEKQACDKRYERLQNGFKVPKGEEIGQFNMGSTVVIFFEAQGNPKLLIQKGQKVRMGQPIVQLE</sequence>
<dbReference type="Proteomes" id="UP000009168">
    <property type="component" value="Unassembled WGS sequence"/>
</dbReference>
<reference evidence="15" key="1">
    <citation type="journal article" date="2006" name="PLoS Biol.">
        <title>Macronuclear genome sequence of the ciliate Tetrahymena thermophila, a model eukaryote.</title>
        <authorList>
            <person name="Eisen J.A."/>
            <person name="Coyne R.S."/>
            <person name="Wu M."/>
            <person name="Wu D."/>
            <person name="Thiagarajan M."/>
            <person name="Wortman J.R."/>
            <person name="Badger J.H."/>
            <person name="Ren Q."/>
            <person name="Amedeo P."/>
            <person name="Jones K.M."/>
            <person name="Tallon L.J."/>
            <person name="Delcher A.L."/>
            <person name="Salzberg S.L."/>
            <person name="Silva J.C."/>
            <person name="Haas B.J."/>
            <person name="Majoros W.H."/>
            <person name="Farzad M."/>
            <person name="Carlton J.M."/>
            <person name="Smith R.K. Jr."/>
            <person name="Garg J."/>
            <person name="Pearlman R.E."/>
            <person name="Karrer K.M."/>
            <person name="Sun L."/>
            <person name="Manning G."/>
            <person name="Elde N.C."/>
            <person name="Turkewitz A.P."/>
            <person name="Asai D.J."/>
            <person name="Wilkes D.E."/>
            <person name="Wang Y."/>
            <person name="Cai H."/>
            <person name="Collins K."/>
            <person name="Stewart B.A."/>
            <person name="Lee S.R."/>
            <person name="Wilamowska K."/>
            <person name="Weinberg Z."/>
            <person name="Ruzzo W.L."/>
            <person name="Wloga D."/>
            <person name="Gaertig J."/>
            <person name="Frankel J."/>
            <person name="Tsao C.-C."/>
            <person name="Gorovsky M.A."/>
            <person name="Keeling P.J."/>
            <person name="Waller R.F."/>
            <person name="Patron N.J."/>
            <person name="Cherry J.M."/>
            <person name="Stover N.A."/>
            <person name="Krieger C.J."/>
            <person name="del Toro C."/>
            <person name="Ryder H.F."/>
            <person name="Williamson S.C."/>
            <person name="Barbeau R.A."/>
            <person name="Hamilton E.P."/>
            <person name="Orias E."/>
        </authorList>
    </citation>
    <scope>NUCLEOTIDE SEQUENCE [LARGE SCALE GENOMIC DNA]</scope>
    <source>
        <strain evidence="15">SB210</strain>
    </source>
</reference>
<evidence type="ECO:0000256" key="6">
    <source>
        <dbReference type="ARBA" id="ARBA00023098"/>
    </source>
</evidence>
<dbReference type="eggNOG" id="KOG2420">
    <property type="taxonomic scope" value="Eukaryota"/>
</dbReference>
<dbReference type="UniPathway" id="UPA00558"/>
<keyword evidence="13" id="KW-0732">Signal</keyword>
<dbReference type="AlphaFoldDB" id="Q23YS8"/>
<dbReference type="PANTHER" id="PTHR10067:SF6">
    <property type="entry name" value="PHOSPHATIDYLSERINE DECARBOXYLASE PROENZYME, MITOCHONDRIAL"/>
    <property type="match status" value="1"/>
</dbReference>
<keyword evidence="8" id="KW-0456">Lyase</keyword>
<evidence type="ECO:0000256" key="3">
    <source>
        <dbReference type="ARBA" id="ARBA00012243"/>
    </source>
</evidence>
<evidence type="ECO:0000256" key="11">
    <source>
        <dbReference type="ARBA" id="ARBA00024326"/>
    </source>
</evidence>
<keyword evidence="6" id="KW-0443">Lipid metabolism</keyword>
<gene>
    <name evidence="14" type="ORF">TTHERM_00859320</name>
</gene>
<keyword evidence="12" id="KW-1133">Transmembrane helix</keyword>
<evidence type="ECO:0000256" key="4">
    <source>
        <dbReference type="ARBA" id="ARBA00022516"/>
    </source>
</evidence>
<feature type="chain" id="PRO_5004202155" description="phosphatidylserine decarboxylase" evidence="13">
    <location>
        <begin position="19"/>
        <end position="438"/>
    </location>
</feature>
<dbReference type="OMA" id="CRHYGVI"/>
<proteinExistence type="predicted"/>
<keyword evidence="9" id="KW-1208">Phospholipid metabolism</keyword>
<keyword evidence="5" id="KW-0210">Decarboxylase</keyword>
<name>Q23YS8_TETTS</name>
<feature type="signal peptide" evidence="13">
    <location>
        <begin position="1"/>
        <end position="18"/>
    </location>
</feature>
<evidence type="ECO:0000256" key="13">
    <source>
        <dbReference type="SAM" id="SignalP"/>
    </source>
</evidence>
<comment type="pathway">
    <text evidence="11">Phospholipid metabolism; phosphatidylethanolamine biosynthesis.</text>
</comment>
<evidence type="ECO:0000256" key="8">
    <source>
        <dbReference type="ARBA" id="ARBA00023239"/>
    </source>
</evidence>
<evidence type="ECO:0000256" key="1">
    <source>
        <dbReference type="ARBA" id="ARBA00001928"/>
    </source>
</evidence>
<evidence type="ECO:0000313" key="15">
    <source>
        <dbReference type="Proteomes" id="UP000009168"/>
    </source>
</evidence>
<comment type="cofactor">
    <cofactor evidence="1">
        <name>pyruvate</name>
        <dbReference type="ChEBI" id="CHEBI:15361"/>
    </cofactor>
</comment>
<dbReference type="STRING" id="312017.Q23YS8"/>
<dbReference type="InterPro" id="IPR003817">
    <property type="entry name" value="PS_Dcarbxylase"/>
</dbReference>
<dbReference type="OrthoDB" id="4330at2759"/>
<dbReference type="InParanoid" id="Q23YS8"/>
<organism evidence="14 15">
    <name type="scientific">Tetrahymena thermophila (strain SB210)</name>
    <dbReference type="NCBI Taxonomy" id="312017"/>
    <lineage>
        <taxon>Eukaryota</taxon>
        <taxon>Sar</taxon>
        <taxon>Alveolata</taxon>
        <taxon>Ciliophora</taxon>
        <taxon>Intramacronucleata</taxon>
        <taxon>Oligohymenophorea</taxon>
        <taxon>Hymenostomatida</taxon>
        <taxon>Tetrahymenina</taxon>
        <taxon>Tetrahymenidae</taxon>
        <taxon>Tetrahymena</taxon>
    </lineage>
</organism>
<evidence type="ECO:0000256" key="12">
    <source>
        <dbReference type="SAM" id="Phobius"/>
    </source>
</evidence>
<dbReference type="EMBL" id="GG662557">
    <property type="protein sequence ID" value="EAS01727.2"/>
    <property type="molecule type" value="Genomic_DNA"/>
</dbReference>
<dbReference type="Pfam" id="PF02666">
    <property type="entry name" value="PS_Dcarbxylase"/>
    <property type="match status" value="1"/>
</dbReference>
<dbReference type="PANTHER" id="PTHR10067">
    <property type="entry name" value="PHOSPHATIDYLSERINE DECARBOXYLASE"/>
    <property type="match status" value="1"/>
</dbReference>
<dbReference type="RefSeq" id="XP_001021972.2">
    <property type="nucleotide sequence ID" value="XM_001021972.3"/>
</dbReference>
<keyword evidence="7" id="KW-0594">Phospholipid biosynthesis</keyword>
<evidence type="ECO:0000256" key="10">
    <source>
        <dbReference type="ARBA" id="ARBA00023317"/>
    </source>
</evidence>
<keyword evidence="4" id="KW-0444">Lipid biosynthesis</keyword>
<dbReference type="NCBIfam" id="TIGR00163">
    <property type="entry name" value="PS_decarb"/>
    <property type="match status" value="1"/>
</dbReference>
<dbReference type="FunCoup" id="Q23YS8">
    <property type="interactions" value="146"/>
</dbReference>
<dbReference type="KEGG" id="tet:TTHERM_00859320"/>
<dbReference type="HOGENOM" id="CLU_029061_3_1_1"/>
<dbReference type="GO" id="GO:0004609">
    <property type="term" value="F:phosphatidylserine decarboxylase activity"/>
    <property type="evidence" value="ECO:0007669"/>
    <property type="project" value="UniProtKB-EC"/>
</dbReference>
<dbReference type="GO" id="GO:0005739">
    <property type="term" value="C:mitochondrion"/>
    <property type="evidence" value="ECO:0007669"/>
    <property type="project" value="TreeGrafter"/>
</dbReference>
<dbReference type="GO" id="GO:0006646">
    <property type="term" value="P:phosphatidylethanolamine biosynthetic process"/>
    <property type="evidence" value="ECO:0007669"/>
    <property type="project" value="UniProtKB-UniPathway"/>
</dbReference>
<evidence type="ECO:0000256" key="7">
    <source>
        <dbReference type="ARBA" id="ARBA00023209"/>
    </source>
</evidence>
<feature type="transmembrane region" description="Helical" evidence="12">
    <location>
        <begin position="98"/>
        <end position="118"/>
    </location>
</feature>